<dbReference type="EMBL" id="MH923363">
    <property type="protein sequence ID" value="QBQ01579.1"/>
    <property type="molecule type" value="Genomic_DNA"/>
</dbReference>
<sequence>MFWLLTFLLPLISAQYRIEPLNIGGGLHYEYQNKLGFMVNSWQFVVNVNYEQLRQRVDQLRNFTQVIHNELKGDLINCSNIYERHVDYLMTRRLQNLYENHNSVVYTIKHKKLNSQPRVHPHHYKRHKRNLLGGAFNFVSRGYKYLFGFMDDRDAELLYQVAKHANSTQYRVVRLTTQTLKISQYLDRVKNLIESSIISCQFVAHQLDYLRDNFDEIETIYAKILDALKLALHNNKLSNYIIDPLILIDEMKVIDDPESEWIVSPNKDNIHLILQLIKCHVFLNSDNELMFVVQIPRIDKTQFDLYKVISIPECDTSNVCKFVTTQSQYIGFASKQYVRLDDVSTCSALDFITLCDSSVTSNFIGVAKECDVKLFHDSGRHHHKCDVRATKFVPELFHSLNNLNSWLYMVSVPTNLRINCATGAYNHNLMLNGTGILTVWEFCKLKTTNTILVSKHIGTDEEAARKIIYYNLTMFRMPPAEKYHHQRAMSTLNFDSLNDVTKNLQQLITTDEPPLEFSEPDKNENADWYLHIFDGLWWELKIILVIFLILLALYIRRTFCTNSGSRQQTTILPIFKPS</sequence>
<dbReference type="InterPro" id="IPR022048">
    <property type="entry name" value="Envelope_fusion-like"/>
</dbReference>
<dbReference type="Proteomes" id="UP000831479">
    <property type="component" value="Segment"/>
</dbReference>
<keyword evidence="3" id="KW-1185">Reference proteome</keyword>
<reference evidence="2" key="1">
    <citation type="journal article" date="2019" name="Genomics">
        <title>Genome sequence analysis and organization of the Hyphantria cunea granulovirus (HycuGV-Hc1) from Turkey.</title>
        <authorList>
            <person name="Gencer D."/>
            <person name="Bayramoglu Z."/>
            <person name="Nalcacioglu R."/>
            <person name="Demirbag Z."/>
            <person name="Demir I."/>
        </authorList>
    </citation>
    <scope>NUCLEOTIDE SEQUENCE</scope>
    <source>
        <strain evidence="2">Hc1</strain>
    </source>
</reference>
<name>A0AAE6D0I3_9BBAC</name>
<keyword evidence="1" id="KW-0472">Membrane</keyword>
<evidence type="ECO:0000256" key="1">
    <source>
        <dbReference type="SAM" id="Phobius"/>
    </source>
</evidence>
<keyword evidence="1" id="KW-1133">Transmembrane helix</keyword>
<keyword evidence="1" id="KW-0812">Transmembrane</keyword>
<feature type="transmembrane region" description="Helical" evidence="1">
    <location>
        <begin position="536"/>
        <end position="555"/>
    </location>
</feature>
<proteinExistence type="predicted"/>
<gene>
    <name evidence="2" type="ORF">HycuGV_00026</name>
</gene>
<accession>A0AAE6D0I3</accession>
<organism evidence="2 3">
    <name type="scientific">Hyphantria cunea granulovirus</name>
    <dbReference type="NCBI Taxonomy" id="307448"/>
    <lineage>
        <taxon>Viruses</taxon>
        <taxon>Viruses incertae sedis</taxon>
        <taxon>Naldaviricetes</taxon>
        <taxon>Lefavirales</taxon>
        <taxon>Baculoviridae</taxon>
        <taxon>Betabaculovirus</taxon>
        <taxon>Betabaculovirus hycuneae</taxon>
    </lineage>
</organism>
<dbReference type="Pfam" id="PF12259">
    <property type="entry name" value="Baculo_F"/>
    <property type="match status" value="1"/>
</dbReference>
<evidence type="ECO:0000313" key="3">
    <source>
        <dbReference type="Proteomes" id="UP000831479"/>
    </source>
</evidence>
<evidence type="ECO:0000313" key="2">
    <source>
        <dbReference type="EMBL" id="QBQ01579.1"/>
    </source>
</evidence>
<protein>
    <submittedName>
        <fullName evidence="2">Efp</fullName>
    </submittedName>
</protein>